<keyword evidence="2" id="KW-1185">Reference proteome</keyword>
<organism evidence="1 2">
    <name type="scientific">Glonium stellatum</name>
    <dbReference type="NCBI Taxonomy" id="574774"/>
    <lineage>
        <taxon>Eukaryota</taxon>
        <taxon>Fungi</taxon>
        <taxon>Dikarya</taxon>
        <taxon>Ascomycota</taxon>
        <taxon>Pezizomycotina</taxon>
        <taxon>Dothideomycetes</taxon>
        <taxon>Pleosporomycetidae</taxon>
        <taxon>Gloniales</taxon>
        <taxon>Gloniaceae</taxon>
        <taxon>Glonium</taxon>
    </lineage>
</organism>
<dbReference type="AlphaFoldDB" id="A0A8E2F6M0"/>
<dbReference type="EMBL" id="KV749046">
    <property type="protein sequence ID" value="OCL11421.1"/>
    <property type="molecule type" value="Genomic_DNA"/>
</dbReference>
<gene>
    <name evidence="1" type="ORF">AOQ84DRAFT_189150</name>
</gene>
<evidence type="ECO:0000313" key="2">
    <source>
        <dbReference type="Proteomes" id="UP000250140"/>
    </source>
</evidence>
<dbReference type="Proteomes" id="UP000250140">
    <property type="component" value="Unassembled WGS sequence"/>
</dbReference>
<name>A0A8E2F6M0_9PEZI</name>
<evidence type="ECO:0000313" key="1">
    <source>
        <dbReference type="EMBL" id="OCL11421.1"/>
    </source>
</evidence>
<sequence length="169" mass="18450">MEAVTTCKVGSAGAKVFLTTGIQIASAGEISKPHAVAQFACVVPVLIWNPWRKRADGFSQPCKRPKMQRPMAIATVTGQRSLSASSPRVVVWLAWGRRMFLVLCPPRTCLSQYSSTAKAARKQGLRYDKPSEKPGHLDMLRCLDALGTAVPLCRPDLSRLSEAILLSRT</sequence>
<protein>
    <submittedName>
        <fullName evidence="1">Uncharacterized protein</fullName>
    </submittedName>
</protein>
<reference evidence="1 2" key="1">
    <citation type="journal article" date="2016" name="Nat. Commun.">
        <title>Ectomycorrhizal ecology is imprinted in the genome of the dominant symbiotic fungus Cenococcum geophilum.</title>
        <authorList>
            <consortium name="DOE Joint Genome Institute"/>
            <person name="Peter M."/>
            <person name="Kohler A."/>
            <person name="Ohm R.A."/>
            <person name="Kuo A."/>
            <person name="Krutzmann J."/>
            <person name="Morin E."/>
            <person name="Arend M."/>
            <person name="Barry K.W."/>
            <person name="Binder M."/>
            <person name="Choi C."/>
            <person name="Clum A."/>
            <person name="Copeland A."/>
            <person name="Grisel N."/>
            <person name="Haridas S."/>
            <person name="Kipfer T."/>
            <person name="LaButti K."/>
            <person name="Lindquist E."/>
            <person name="Lipzen A."/>
            <person name="Maire R."/>
            <person name="Meier B."/>
            <person name="Mihaltcheva S."/>
            <person name="Molinier V."/>
            <person name="Murat C."/>
            <person name="Poggeler S."/>
            <person name="Quandt C.A."/>
            <person name="Sperisen C."/>
            <person name="Tritt A."/>
            <person name="Tisserant E."/>
            <person name="Crous P.W."/>
            <person name="Henrissat B."/>
            <person name="Nehls U."/>
            <person name="Egli S."/>
            <person name="Spatafora J.W."/>
            <person name="Grigoriev I.V."/>
            <person name="Martin F.M."/>
        </authorList>
    </citation>
    <scope>NUCLEOTIDE SEQUENCE [LARGE SCALE GENOMIC DNA]</scope>
    <source>
        <strain evidence="1 2">CBS 207.34</strain>
    </source>
</reference>
<accession>A0A8E2F6M0</accession>
<proteinExistence type="predicted"/>